<protein>
    <submittedName>
        <fullName evidence="1">Uncharacterized protein</fullName>
    </submittedName>
</protein>
<dbReference type="EMBL" id="UINC01014902">
    <property type="protein sequence ID" value="SVA63185.1"/>
    <property type="molecule type" value="Genomic_DNA"/>
</dbReference>
<dbReference type="AlphaFoldDB" id="A0A381XEL7"/>
<reference evidence="1" key="1">
    <citation type="submission" date="2018-05" db="EMBL/GenBank/DDBJ databases">
        <authorList>
            <person name="Lanie J.A."/>
            <person name="Ng W.-L."/>
            <person name="Kazmierczak K.M."/>
            <person name="Andrzejewski T.M."/>
            <person name="Davidsen T.M."/>
            <person name="Wayne K.J."/>
            <person name="Tettelin H."/>
            <person name="Glass J.I."/>
            <person name="Rusch D."/>
            <person name="Podicherti R."/>
            <person name="Tsui H.-C.T."/>
            <person name="Winkler M.E."/>
        </authorList>
    </citation>
    <scope>NUCLEOTIDE SEQUENCE</scope>
</reference>
<feature type="non-terminal residue" evidence="1">
    <location>
        <position position="1"/>
    </location>
</feature>
<organism evidence="1">
    <name type="scientific">marine metagenome</name>
    <dbReference type="NCBI Taxonomy" id="408172"/>
    <lineage>
        <taxon>unclassified sequences</taxon>
        <taxon>metagenomes</taxon>
        <taxon>ecological metagenomes</taxon>
    </lineage>
</organism>
<accession>A0A381XEL7</accession>
<evidence type="ECO:0000313" key="1">
    <source>
        <dbReference type="EMBL" id="SVA63185.1"/>
    </source>
</evidence>
<gene>
    <name evidence="1" type="ORF">METZ01_LOCUS116039</name>
</gene>
<name>A0A381XEL7_9ZZZZ</name>
<sequence>VAKEHSTEGDSHSVETSNKLAQIEEKIKNIIRLAEEF</sequence>
<proteinExistence type="predicted"/>